<protein>
    <submittedName>
        <fullName evidence="2">Uncharacterized protein</fullName>
    </submittedName>
</protein>
<reference evidence="2" key="1">
    <citation type="submission" date="2022-03" db="EMBL/GenBank/DDBJ databases">
        <authorList>
            <person name="Alioto T."/>
            <person name="Alioto T."/>
            <person name="Gomez Garrido J."/>
        </authorList>
    </citation>
    <scope>NUCLEOTIDE SEQUENCE</scope>
</reference>
<dbReference type="EMBL" id="OW240913">
    <property type="protein sequence ID" value="CAH2245801.1"/>
    <property type="molecule type" value="Genomic_DNA"/>
</dbReference>
<dbReference type="Proteomes" id="UP001295444">
    <property type="component" value="Chromosome 02"/>
</dbReference>
<name>A0AAD1VRF8_PELCU</name>
<sequence>MAINLQSLRVPVSWQIGRLITLLTWNRGIPDNALICQEGRKPPTKLGPTSLSHQWGPHSYFQILRAWPNQLLSSSIESDAAHHSQTVTQHLPTDPVGVATEPAPLWGEDPKNLKRVQRYPGYWGPAAVSCEQQNGDQA</sequence>
<dbReference type="AlphaFoldDB" id="A0AAD1VRF8"/>
<feature type="region of interest" description="Disordered" evidence="1">
    <location>
        <begin position="78"/>
        <end position="111"/>
    </location>
</feature>
<organism evidence="2 3">
    <name type="scientific">Pelobates cultripes</name>
    <name type="common">Western spadefoot toad</name>
    <dbReference type="NCBI Taxonomy" id="61616"/>
    <lineage>
        <taxon>Eukaryota</taxon>
        <taxon>Metazoa</taxon>
        <taxon>Chordata</taxon>
        <taxon>Craniata</taxon>
        <taxon>Vertebrata</taxon>
        <taxon>Euteleostomi</taxon>
        <taxon>Amphibia</taxon>
        <taxon>Batrachia</taxon>
        <taxon>Anura</taxon>
        <taxon>Pelobatoidea</taxon>
        <taxon>Pelobatidae</taxon>
        <taxon>Pelobates</taxon>
    </lineage>
</organism>
<evidence type="ECO:0000313" key="2">
    <source>
        <dbReference type="EMBL" id="CAH2245801.1"/>
    </source>
</evidence>
<feature type="compositionally biased region" description="Polar residues" evidence="1">
    <location>
        <begin position="78"/>
        <end position="91"/>
    </location>
</feature>
<evidence type="ECO:0000256" key="1">
    <source>
        <dbReference type="SAM" id="MobiDB-lite"/>
    </source>
</evidence>
<proteinExistence type="predicted"/>
<keyword evidence="3" id="KW-1185">Reference proteome</keyword>
<gene>
    <name evidence="2" type="ORF">PECUL_23A052212</name>
</gene>
<evidence type="ECO:0000313" key="3">
    <source>
        <dbReference type="Proteomes" id="UP001295444"/>
    </source>
</evidence>
<accession>A0AAD1VRF8</accession>